<proteinExistence type="predicted"/>
<gene>
    <name evidence="2" type="ORF">KC729_21310</name>
</gene>
<feature type="chain" id="PRO_5037810613" description="Lipocalin-like domain-containing protein" evidence="1">
    <location>
        <begin position="21"/>
        <end position="106"/>
    </location>
</feature>
<keyword evidence="1" id="KW-0732">Signal</keyword>
<reference evidence="2" key="1">
    <citation type="submission" date="2020-04" db="EMBL/GenBank/DDBJ databases">
        <authorList>
            <person name="Zhang T."/>
        </authorList>
    </citation>
    <scope>NUCLEOTIDE SEQUENCE</scope>
    <source>
        <strain evidence="2">HKST-UBA01</strain>
    </source>
</reference>
<feature type="non-terminal residue" evidence="2">
    <location>
        <position position="106"/>
    </location>
</feature>
<dbReference type="Proteomes" id="UP000697710">
    <property type="component" value="Unassembled WGS sequence"/>
</dbReference>
<feature type="signal peptide" evidence="1">
    <location>
        <begin position="1"/>
        <end position="20"/>
    </location>
</feature>
<protein>
    <recommendedName>
        <fullName evidence="4">Lipocalin-like domain-containing protein</fullName>
    </recommendedName>
</protein>
<evidence type="ECO:0000313" key="3">
    <source>
        <dbReference type="Proteomes" id="UP000697710"/>
    </source>
</evidence>
<evidence type="ECO:0000256" key="1">
    <source>
        <dbReference type="SAM" id="SignalP"/>
    </source>
</evidence>
<sequence>MNRVRRALGPFLFSALVLLAAPACDDQRGPVTPQDNGVLDADSIFQSAIVFTGIYKLLNTFAETVVEIHDGGGTTPVQINSDCGVGRAIVTDAQDSDPLTYRVTFT</sequence>
<name>A0A956M521_UNCEI</name>
<comment type="caution">
    <text evidence="2">The sequence shown here is derived from an EMBL/GenBank/DDBJ whole genome shotgun (WGS) entry which is preliminary data.</text>
</comment>
<accession>A0A956M521</accession>
<evidence type="ECO:0000313" key="2">
    <source>
        <dbReference type="EMBL" id="MCA9730237.1"/>
    </source>
</evidence>
<reference evidence="2" key="2">
    <citation type="journal article" date="2021" name="Microbiome">
        <title>Successional dynamics and alternative stable states in a saline activated sludge microbial community over 9 years.</title>
        <authorList>
            <person name="Wang Y."/>
            <person name="Ye J."/>
            <person name="Ju F."/>
            <person name="Liu L."/>
            <person name="Boyd J.A."/>
            <person name="Deng Y."/>
            <person name="Parks D.H."/>
            <person name="Jiang X."/>
            <person name="Yin X."/>
            <person name="Woodcroft B.J."/>
            <person name="Tyson G.W."/>
            <person name="Hugenholtz P."/>
            <person name="Polz M.F."/>
            <person name="Zhang T."/>
        </authorList>
    </citation>
    <scope>NUCLEOTIDE SEQUENCE</scope>
    <source>
        <strain evidence="2">HKST-UBA01</strain>
    </source>
</reference>
<dbReference type="AlphaFoldDB" id="A0A956M521"/>
<dbReference type="EMBL" id="JAGQHR010001058">
    <property type="protein sequence ID" value="MCA9730237.1"/>
    <property type="molecule type" value="Genomic_DNA"/>
</dbReference>
<evidence type="ECO:0008006" key="4">
    <source>
        <dbReference type="Google" id="ProtNLM"/>
    </source>
</evidence>
<organism evidence="2 3">
    <name type="scientific">Eiseniibacteriota bacterium</name>
    <dbReference type="NCBI Taxonomy" id="2212470"/>
    <lineage>
        <taxon>Bacteria</taxon>
        <taxon>Candidatus Eiseniibacteriota</taxon>
    </lineage>
</organism>